<name>A0A402B805_9CHLR</name>
<evidence type="ECO:0000313" key="2">
    <source>
        <dbReference type="Proteomes" id="UP000287171"/>
    </source>
</evidence>
<organism evidence="1 2">
    <name type="scientific">Dictyobacter alpinus</name>
    <dbReference type="NCBI Taxonomy" id="2014873"/>
    <lineage>
        <taxon>Bacteria</taxon>
        <taxon>Bacillati</taxon>
        <taxon>Chloroflexota</taxon>
        <taxon>Ktedonobacteria</taxon>
        <taxon>Ktedonobacterales</taxon>
        <taxon>Dictyobacteraceae</taxon>
        <taxon>Dictyobacter</taxon>
    </lineage>
</organism>
<protein>
    <submittedName>
        <fullName evidence="1">Uncharacterized protein</fullName>
    </submittedName>
</protein>
<dbReference type="AlphaFoldDB" id="A0A402B805"/>
<dbReference type="Proteomes" id="UP000287171">
    <property type="component" value="Unassembled WGS sequence"/>
</dbReference>
<comment type="caution">
    <text evidence="1">The sequence shown here is derived from an EMBL/GenBank/DDBJ whole genome shotgun (WGS) entry which is preliminary data.</text>
</comment>
<accession>A0A402B805</accession>
<dbReference type="RefSeq" id="WP_126627792.1">
    <property type="nucleotide sequence ID" value="NZ_BIFT01000001.1"/>
</dbReference>
<sequence>MNAFAIGHAELYIYPEKVTPHDRIVSPQRIDVTGTQDLLEVLTSMPAQTSFSVLLVINDCVVGNGKYFMTHETVTILHEYGACIGFLVKPLAMLREARQSHAQRHNSHDPIQEQ</sequence>
<gene>
    <name evidence="1" type="ORF">KDA_29330</name>
</gene>
<dbReference type="EMBL" id="BIFT01000001">
    <property type="protein sequence ID" value="GCE27449.1"/>
    <property type="molecule type" value="Genomic_DNA"/>
</dbReference>
<dbReference type="OrthoDB" id="161086at2"/>
<keyword evidence="2" id="KW-1185">Reference proteome</keyword>
<proteinExistence type="predicted"/>
<evidence type="ECO:0000313" key="1">
    <source>
        <dbReference type="EMBL" id="GCE27449.1"/>
    </source>
</evidence>
<reference evidence="2" key="1">
    <citation type="submission" date="2018-12" db="EMBL/GenBank/DDBJ databases">
        <title>Tengunoibacter tsumagoiensis gen. nov., sp. nov., Dictyobacter kobayashii sp. nov., D. alpinus sp. nov., and D. joshuensis sp. nov. and description of Dictyobacteraceae fam. nov. within the order Ktedonobacterales isolated from Tengu-no-mugimeshi.</title>
        <authorList>
            <person name="Wang C.M."/>
            <person name="Zheng Y."/>
            <person name="Sakai Y."/>
            <person name="Toyoda A."/>
            <person name="Minakuchi Y."/>
            <person name="Abe K."/>
            <person name="Yokota A."/>
            <person name="Yabe S."/>
        </authorList>
    </citation>
    <scope>NUCLEOTIDE SEQUENCE [LARGE SCALE GENOMIC DNA]</scope>
    <source>
        <strain evidence="2">Uno16</strain>
    </source>
</reference>